<name>A0A5C7T5V7_THASP</name>
<reference evidence="2 3" key="1">
    <citation type="submission" date="2018-09" db="EMBL/GenBank/DDBJ databases">
        <title>Metagenome Assembled Genomes from an Advanced Water Purification Facility.</title>
        <authorList>
            <person name="Stamps B.W."/>
            <person name="Spear J.R."/>
        </authorList>
    </citation>
    <scope>NUCLEOTIDE SEQUENCE [LARGE SCALE GENOMIC DNA]</scope>
    <source>
        <strain evidence="2">Bin_27_1</strain>
    </source>
</reference>
<gene>
    <name evidence="2" type="primary">rhlP</name>
    <name evidence="2" type="ORF">E6Q80_03485</name>
</gene>
<feature type="signal peptide" evidence="1">
    <location>
        <begin position="1"/>
        <end position="20"/>
    </location>
</feature>
<dbReference type="AlphaFoldDB" id="A0A5C7T5V7"/>
<dbReference type="InterPro" id="IPR026443">
    <property type="entry name" value="Rhombo_lipo"/>
</dbReference>
<accession>A0A5C7T5V7</accession>
<dbReference type="Proteomes" id="UP000321192">
    <property type="component" value="Unassembled WGS sequence"/>
</dbReference>
<dbReference type="NCBIfam" id="TIGR04179">
    <property type="entry name" value="rhombo_lipo"/>
    <property type="match status" value="1"/>
</dbReference>
<dbReference type="EMBL" id="SSFD01000048">
    <property type="protein sequence ID" value="TXH90425.1"/>
    <property type="molecule type" value="Genomic_DNA"/>
</dbReference>
<evidence type="ECO:0000256" key="1">
    <source>
        <dbReference type="SAM" id="SignalP"/>
    </source>
</evidence>
<feature type="chain" id="PRO_5022906177" evidence="1">
    <location>
        <begin position="21"/>
        <end position="275"/>
    </location>
</feature>
<keyword evidence="2" id="KW-0449">Lipoprotein</keyword>
<keyword evidence="1" id="KW-0732">Signal</keyword>
<organism evidence="2 3">
    <name type="scientific">Thauera aminoaromatica</name>
    <dbReference type="NCBI Taxonomy" id="164330"/>
    <lineage>
        <taxon>Bacteria</taxon>
        <taxon>Pseudomonadati</taxon>
        <taxon>Pseudomonadota</taxon>
        <taxon>Betaproteobacteria</taxon>
        <taxon>Rhodocyclales</taxon>
        <taxon>Zoogloeaceae</taxon>
        <taxon>Thauera</taxon>
    </lineage>
</organism>
<evidence type="ECO:0000313" key="3">
    <source>
        <dbReference type="Proteomes" id="UP000321192"/>
    </source>
</evidence>
<evidence type="ECO:0000313" key="2">
    <source>
        <dbReference type="EMBL" id="TXH90425.1"/>
    </source>
</evidence>
<proteinExistence type="predicted"/>
<protein>
    <submittedName>
        <fullName evidence="2">Rhombotarget lipoprotein</fullName>
    </submittedName>
</protein>
<comment type="caution">
    <text evidence="2">The sequence shown here is derived from an EMBL/GenBank/DDBJ whole genome shotgun (WGS) entry which is preliminary data.</text>
</comment>
<dbReference type="PROSITE" id="PS51257">
    <property type="entry name" value="PROKAR_LIPOPROTEIN"/>
    <property type="match status" value="1"/>
</dbReference>
<sequence>MNRKTLAALLLAPVIATGCATWFDQGRQAQRATVVDYLYPKGEQPTLAPSIPELKLPLRVGIAFVPGERTSDLPEAERERLLRKVQDAFASRPYIAAIEVIPTTYLRARGGFDNLQQAAQMFNVDVVALLSYDQVQFSDSNRLSVFYWTIVGGYFVNGSQYDVNTLVDASVFDVKSRKLLFRAPGSSQIKGSSPLVKFGEASREARGEGYRQAIDTLIPQLDAQLENFKVRVKEEKVAHVVNKPGYSGGGATDLASLGLFGALAALAALRKRRVG</sequence>
<dbReference type="RefSeq" id="WP_276656925.1">
    <property type="nucleotide sequence ID" value="NZ_SSFD01000048.1"/>
</dbReference>